<feature type="compositionally biased region" description="Acidic residues" evidence="8">
    <location>
        <begin position="160"/>
        <end position="176"/>
    </location>
</feature>
<reference evidence="11" key="1">
    <citation type="submission" date="2023-06" db="EMBL/GenBank/DDBJ databases">
        <authorList>
            <person name="Noh H."/>
        </authorList>
    </citation>
    <scope>NUCLEOTIDE SEQUENCE</scope>
    <source>
        <strain evidence="11">DUCC20226</strain>
    </source>
</reference>
<keyword evidence="12" id="KW-1185">Reference proteome</keyword>
<evidence type="ECO:0000313" key="12">
    <source>
        <dbReference type="Proteomes" id="UP001265746"/>
    </source>
</evidence>
<dbReference type="PROSITE" id="PS50850">
    <property type="entry name" value="MFS"/>
    <property type="match status" value="1"/>
</dbReference>
<sequence>MDRIDEIVHIANEDDRYGEPHIFEEPDADGRWELHVTGYLERRRSSVRAEAPSHVENHGAPTASSQQYSLSDNLAARRPDNASHADADEARGLGQGEARDIARAEDSSLPSRSGPHFSESSAEARPSDTQNNTGRHSDTADRNGENNENPQSFFNTTDSDASESDSSDDEDVDAEAEAGGTELERIFQLFEDVPTCIQKARHLPAIDSDEHGIMAVSNPESGWNHIDRAKLPPRIQKFLAEFTLQDAAAFPDGAYPGPELNGDSHRWLLATPRKEFICDTSTLDVCWQFWGEPDDTNRGPQIIVTEPSGASHYLIDLENSWLRVRQRREYRSGQAVVYAQKSSIADRMEEMASVDVQEMELYAEDEIPECPSYTPAHSTIWWLRWARIFLSPGAQPRGLLAMYHARSSSEDSEKAKLLCYDGAQEEKPLEEKAETAPSLGVSSLVSLCSTMEKAPTKVDPEKSNDSALGGPVPSDDENTVSGFATDTDATVERMENGGITPKEKALASDSDASDWEQDPKNPYNWGTAKKWSQVAMCASFAFLASLGTSIMSSATTQLQQEFGVSITQSIVPLSLYVFALALGPVLGGPLSETVGRYSTYTVLCTLGAFFTLGCGLVHSFAGLCILRFLAGFCFAPCLAVSAGLLNDVFRPMERGLPSAIFILTPFLGPGIAPLIGAFVVNRKGWRWTQWTMLFFYVQAMIIGVVWGRETYAPVLRRRKAKKLKIPLPPSPSVVAQIKLFVTVSLLRPIHMLFTEPIIAFICLYVACEFATLFCFFASVPYVFGKIYHFGIEEVGLVYISIVVGCLVGFVTIVVCDVCFYRPQAARHPPHQVPPEYRLLPAMIGSVLVPVGIFWFGWTARPGISWASPAVAIMPFAWGNICLFVSTTQYMVDTFHGTTVASAMSANSLARYGLAGAFPLFTVQMYQNLGVGWATSLLGFIAVALLPVPWALFKFGKTIRARSRYETALN</sequence>
<dbReference type="Proteomes" id="UP001265746">
    <property type="component" value="Unassembled WGS sequence"/>
</dbReference>
<dbReference type="Gene3D" id="1.20.1250.20">
    <property type="entry name" value="MFS general substrate transporter like domains"/>
    <property type="match status" value="1"/>
</dbReference>
<feature type="transmembrane region" description="Helical" evidence="9">
    <location>
        <begin position="562"/>
        <end position="585"/>
    </location>
</feature>
<evidence type="ECO:0000256" key="2">
    <source>
        <dbReference type="ARBA" id="ARBA00004236"/>
    </source>
</evidence>
<dbReference type="InterPro" id="IPR011701">
    <property type="entry name" value="MFS"/>
</dbReference>
<feature type="compositionally biased region" description="Basic and acidic residues" evidence="8">
    <location>
        <begin position="454"/>
        <end position="464"/>
    </location>
</feature>
<feature type="transmembrane region" description="Helical" evidence="9">
    <location>
        <begin position="758"/>
        <end position="783"/>
    </location>
</feature>
<evidence type="ECO:0000313" key="11">
    <source>
        <dbReference type="EMBL" id="KAK2610723.1"/>
    </source>
</evidence>
<evidence type="ECO:0000256" key="1">
    <source>
        <dbReference type="ARBA" id="ARBA00004141"/>
    </source>
</evidence>
<keyword evidence="5 9" id="KW-0812">Transmembrane</keyword>
<name>A0AAD9SKA0_PHOAM</name>
<feature type="transmembrane region" description="Helical" evidence="9">
    <location>
        <begin position="624"/>
        <end position="644"/>
    </location>
</feature>
<evidence type="ECO:0000256" key="6">
    <source>
        <dbReference type="ARBA" id="ARBA00022989"/>
    </source>
</evidence>
<accession>A0AAD9SKA0</accession>
<dbReference type="AlphaFoldDB" id="A0AAD9SKA0"/>
<comment type="caution">
    <text evidence="11">The sequence shown here is derived from an EMBL/GenBank/DDBJ whole genome shotgun (WGS) entry which is preliminary data.</text>
</comment>
<keyword evidence="7 9" id="KW-0472">Membrane</keyword>
<keyword evidence="4" id="KW-1003">Cell membrane</keyword>
<feature type="compositionally biased region" description="Basic and acidic residues" evidence="8">
    <location>
        <begin position="75"/>
        <end position="106"/>
    </location>
</feature>
<feature type="transmembrane region" description="Helical" evidence="9">
    <location>
        <begin position="932"/>
        <end position="952"/>
    </location>
</feature>
<feature type="compositionally biased region" description="Polar residues" evidence="8">
    <location>
        <begin position="146"/>
        <end position="157"/>
    </location>
</feature>
<dbReference type="GO" id="GO:0015606">
    <property type="term" value="F:spermidine transmembrane transporter activity"/>
    <property type="evidence" value="ECO:0007669"/>
    <property type="project" value="TreeGrafter"/>
</dbReference>
<dbReference type="SUPFAM" id="SSF103473">
    <property type="entry name" value="MFS general substrate transporter"/>
    <property type="match status" value="1"/>
</dbReference>
<comment type="subcellular location">
    <subcellularLocation>
        <location evidence="2">Cell membrane</location>
    </subcellularLocation>
    <subcellularLocation>
        <location evidence="1">Membrane</location>
        <topology evidence="1">Multi-pass membrane protein</topology>
    </subcellularLocation>
</comment>
<evidence type="ECO:0000256" key="9">
    <source>
        <dbReference type="SAM" id="Phobius"/>
    </source>
</evidence>
<feature type="domain" description="Major facilitator superfamily (MFS) profile" evidence="10">
    <location>
        <begin position="533"/>
        <end position="958"/>
    </location>
</feature>
<feature type="transmembrane region" description="Helical" evidence="9">
    <location>
        <begin position="687"/>
        <end position="707"/>
    </location>
</feature>
<feature type="compositionally biased region" description="Basic and acidic residues" evidence="8">
    <location>
        <begin position="135"/>
        <end position="145"/>
    </location>
</feature>
<feature type="transmembrane region" description="Helical" evidence="9">
    <location>
        <begin position="863"/>
        <end position="887"/>
    </location>
</feature>
<feature type="transmembrane region" description="Helical" evidence="9">
    <location>
        <begin position="597"/>
        <end position="617"/>
    </location>
</feature>
<feature type="transmembrane region" description="Helical" evidence="9">
    <location>
        <begin position="908"/>
        <end position="926"/>
    </location>
</feature>
<dbReference type="InterPro" id="IPR036259">
    <property type="entry name" value="MFS_trans_sf"/>
</dbReference>
<organism evidence="11 12">
    <name type="scientific">Phomopsis amygdali</name>
    <name type="common">Fusicoccum amygdali</name>
    <dbReference type="NCBI Taxonomy" id="1214568"/>
    <lineage>
        <taxon>Eukaryota</taxon>
        <taxon>Fungi</taxon>
        <taxon>Dikarya</taxon>
        <taxon>Ascomycota</taxon>
        <taxon>Pezizomycotina</taxon>
        <taxon>Sordariomycetes</taxon>
        <taxon>Sordariomycetidae</taxon>
        <taxon>Diaporthales</taxon>
        <taxon>Diaporthaceae</taxon>
        <taxon>Diaporthe</taxon>
    </lineage>
</organism>
<dbReference type="FunFam" id="1.20.1250.20:FF:000082">
    <property type="entry name" value="MFS multidrug transporter, putative"/>
    <property type="match status" value="1"/>
</dbReference>
<comment type="similarity">
    <text evidence="3">Belongs to the major facilitator superfamily.</text>
</comment>
<dbReference type="Pfam" id="PF07690">
    <property type="entry name" value="MFS_1"/>
    <property type="match status" value="1"/>
</dbReference>
<evidence type="ECO:0000256" key="3">
    <source>
        <dbReference type="ARBA" id="ARBA00008335"/>
    </source>
</evidence>
<dbReference type="EMBL" id="JAUJFL010000002">
    <property type="protein sequence ID" value="KAK2610723.1"/>
    <property type="molecule type" value="Genomic_DNA"/>
</dbReference>
<dbReference type="PANTHER" id="PTHR23502">
    <property type="entry name" value="MAJOR FACILITATOR SUPERFAMILY"/>
    <property type="match status" value="1"/>
</dbReference>
<protein>
    <recommendedName>
        <fullName evidence="10">Major facilitator superfamily (MFS) profile domain-containing protein</fullName>
    </recommendedName>
</protein>
<evidence type="ECO:0000259" key="10">
    <source>
        <dbReference type="PROSITE" id="PS50850"/>
    </source>
</evidence>
<dbReference type="GO" id="GO:0000297">
    <property type="term" value="F:spermine transmembrane transporter activity"/>
    <property type="evidence" value="ECO:0007669"/>
    <property type="project" value="TreeGrafter"/>
</dbReference>
<evidence type="ECO:0000256" key="4">
    <source>
        <dbReference type="ARBA" id="ARBA00022475"/>
    </source>
</evidence>
<evidence type="ECO:0000256" key="5">
    <source>
        <dbReference type="ARBA" id="ARBA00022692"/>
    </source>
</evidence>
<evidence type="ECO:0000256" key="7">
    <source>
        <dbReference type="ARBA" id="ARBA00023136"/>
    </source>
</evidence>
<feature type="region of interest" description="Disordered" evidence="8">
    <location>
        <begin position="495"/>
        <end position="521"/>
    </location>
</feature>
<feature type="region of interest" description="Disordered" evidence="8">
    <location>
        <begin position="453"/>
        <end position="481"/>
    </location>
</feature>
<dbReference type="PANTHER" id="PTHR23502:SF38">
    <property type="entry name" value="POLYAMINE TRANSPORTER 4"/>
    <property type="match status" value="1"/>
</dbReference>
<feature type="compositionally biased region" description="Polar residues" evidence="8">
    <location>
        <begin position="62"/>
        <end position="72"/>
    </location>
</feature>
<proteinExistence type="inferred from homology"/>
<feature type="compositionally biased region" description="Basic and acidic residues" evidence="8">
    <location>
        <begin position="495"/>
        <end position="506"/>
    </location>
</feature>
<gene>
    <name evidence="11" type="ORF">N8I77_004129</name>
</gene>
<dbReference type="CDD" id="cd17323">
    <property type="entry name" value="MFS_Tpo1_MDR_like"/>
    <property type="match status" value="1"/>
</dbReference>
<feature type="transmembrane region" description="Helical" evidence="9">
    <location>
        <begin position="656"/>
        <end position="680"/>
    </location>
</feature>
<feature type="region of interest" description="Disordered" evidence="8">
    <location>
        <begin position="43"/>
        <end position="178"/>
    </location>
</feature>
<keyword evidence="6 9" id="KW-1133">Transmembrane helix</keyword>
<dbReference type="InterPro" id="IPR020846">
    <property type="entry name" value="MFS_dom"/>
</dbReference>
<evidence type="ECO:0000256" key="8">
    <source>
        <dbReference type="SAM" id="MobiDB-lite"/>
    </source>
</evidence>
<feature type="transmembrane region" description="Helical" evidence="9">
    <location>
        <begin position="795"/>
        <end position="817"/>
    </location>
</feature>
<feature type="transmembrane region" description="Helical" evidence="9">
    <location>
        <begin position="838"/>
        <end position="857"/>
    </location>
</feature>
<dbReference type="GO" id="GO:0005886">
    <property type="term" value="C:plasma membrane"/>
    <property type="evidence" value="ECO:0007669"/>
    <property type="project" value="UniProtKB-SubCell"/>
</dbReference>